<dbReference type="Proteomes" id="UP000007730">
    <property type="component" value="Chromosome"/>
</dbReference>
<dbReference type="KEGG" id="oca:OCAR_5537"/>
<evidence type="ECO:0000313" key="2">
    <source>
        <dbReference type="EMBL" id="AEI07154.1"/>
    </source>
</evidence>
<organism evidence="2 3">
    <name type="scientific">Afipia carboxidovorans (strain ATCC 49405 / DSM 1227 / KCTC 32145 / OM5)</name>
    <name type="common">Oligotropha carboxidovorans</name>
    <dbReference type="NCBI Taxonomy" id="504832"/>
    <lineage>
        <taxon>Bacteria</taxon>
        <taxon>Pseudomonadati</taxon>
        <taxon>Pseudomonadota</taxon>
        <taxon>Alphaproteobacteria</taxon>
        <taxon>Hyphomicrobiales</taxon>
        <taxon>Nitrobacteraceae</taxon>
        <taxon>Afipia</taxon>
    </lineage>
</organism>
<dbReference type="RefSeq" id="WP_012562697.1">
    <property type="nucleotide sequence ID" value="NC_011386.1"/>
</dbReference>
<evidence type="ECO:0000256" key="1">
    <source>
        <dbReference type="SAM" id="MobiDB-lite"/>
    </source>
</evidence>
<keyword evidence="3" id="KW-1185">Reference proteome</keyword>
<dbReference type="InterPro" id="IPR011101">
    <property type="entry name" value="DUF5131"/>
</dbReference>
<dbReference type="HOGENOM" id="CLU_054184_0_0_5"/>
<dbReference type="eggNOG" id="COG4422">
    <property type="taxonomic scope" value="Bacteria"/>
</dbReference>
<dbReference type="Pfam" id="PF07505">
    <property type="entry name" value="DUF5131"/>
    <property type="match status" value="1"/>
</dbReference>
<name>B6JI01_AFIC5</name>
<dbReference type="AlphaFoldDB" id="B6JI01"/>
<dbReference type="OrthoDB" id="9787478at2"/>
<evidence type="ECO:0000313" key="3">
    <source>
        <dbReference type="Proteomes" id="UP000007730"/>
    </source>
</evidence>
<reference evidence="2 3" key="1">
    <citation type="journal article" date="2011" name="J. Bacteriol.">
        <title>Complete genome sequences of the chemolithoautotrophic Oligotropha carboxidovorans strains OM4 and OM5.</title>
        <authorList>
            <person name="Volland S."/>
            <person name="Rachinger M."/>
            <person name="Strittmatter A."/>
            <person name="Daniel R."/>
            <person name="Gottschalk G."/>
            <person name="Meyer O."/>
        </authorList>
    </citation>
    <scope>NUCLEOTIDE SEQUENCE [LARGE SCALE GENOMIC DNA]</scope>
    <source>
        <strain evidence="3">ATCC 49405 / DSM 1227 / KCTC 32145 / OM5</strain>
    </source>
</reference>
<proteinExistence type="predicted"/>
<gene>
    <name evidence="2" type="ordered locus">OCA5_c24580</name>
</gene>
<accession>B6JI01</accession>
<dbReference type="KEGG" id="ocg:OCA5_c24580"/>
<dbReference type="PATRIC" id="fig|504832.7.peg.2591"/>
<protein>
    <submittedName>
        <fullName evidence="2">Phage Gp37Gp68 family protein</fullName>
    </submittedName>
</protein>
<dbReference type="STRING" id="504832.OCA5_c24580"/>
<dbReference type="EMBL" id="CP002826">
    <property type="protein sequence ID" value="AEI07154.1"/>
    <property type="molecule type" value="Genomic_DNA"/>
</dbReference>
<feature type="compositionally biased region" description="Basic and acidic residues" evidence="1">
    <location>
        <begin position="264"/>
        <end position="285"/>
    </location>
</feature>
<feature type="region of interest" description="Disordered" evidence="1">
    <location>
        <begin position="253"/>
        <end position="307"/>
    </location>
</feature>
<sequence>MAERTEISWADATFNPWIGCTKVGPGCDHCYAERDNGRRKWVDGWGPGVPRRRTKTWDAPLRWDRAAALSGQRPRVFCASLADVFDNEVEQAWRTDLWALIRATPNLRWMLLTKRIGNAAKMLPPDWPYPNAGLMATVVNQAEADRDIPKLMMTPATWRGLSIEPMLGPVDISHWLTGHEGIGLDWVICGGESGPHARPMHPSWPRSLRDQCAAAGVAFHFKQWGEWAPHKISPGSRGQICLWPNGREGAGIGGANENGGGGAEMDRVGKKRAGDLLDGREHKEFPAALEASPAPRTAFAADVGGSP</sequence>
<feature type="compositionally biased region" description="Gly residues" evidence="1">
    <location>
        <begin position="253"/>
        <end position="263"/>
    </location>
</feature>